<organism evidence="5">
    <name type="scientific">hydrothermal vent metagenome</name>
    <dbReference type="NCBI Taxonomy" id="652676"/>
    <lineage>
        <taxon>unclassified sequences</taxon>
        <taxon>metagenomes</taxon>
        <taxon>ecological metagenomes</taxon>
    </lineage>
</organism>
<evidence type="ECO:0000256" key="3">
    <source>
        <dbReference type="ARBA" id="ARBA00023163"/>
    </source>
</evidence>
<dbReference type="GO" id="GO:0003700">
    <property type="term" value="F:DNA-binding transcription factor activity"/>
    <property type="evidence" value="ECO:0007669"/>
    <property type="project" value="TreeGrafter"/>
</dbReference>
<accession>A0A3B0SRX8</accession>
<evidence type="ECO:0000259" key="4">
    <source>
        <dbReference type="PROSITE" id="PS50977"/>
    </source>
</evidence>
<dbReference type="EMBL" id="UOEK01000522">
    <property type="protein sequence ID" value="VAW09121.1"/>
    <property type="molecule type" value="Genomic_DNA"/>
</dbReference>
<feature type="domain" description="HTH tetR-type" evidence="4">
    <location>
        <begin position="10"/>
        <end position="70"/>
    </location>
</feature>
<evidence type="ECO:0000256" key="2">
    <source>
        <dbReference type="ARBA" id="ARBA00023125"/>
    </source>
</evidence>
<keyword evidence="3" id="KW-0804">Transcription</keyword>
<dbReference type="Pfam" id="PF21351">
    <property type="entry name" value="TetR_C_41"/>
    <property type="match status" value="1"/>
</dbReference>
<dbReference type="Gene3D" id="1.10.357.10">
    <property type="entry name" value="Tetracycline Repressor, domain 2"/>
    <property type="match status" value="1"/>
</dbReference>
<dbReference type="InterPro" id="IPR009057">
    <property type="entry name" value="Homeodomain-like_sf"/>
</dbReference>
<gene>
    <name evidence="5" type="ORF">MNBD_ACTINO02-3117</name>
</gene>
<evidence type="ECO:0000313" key="5">
    <source>
        <dbReference type="EMBL" id="VAW09121.1"/>
    </source>
</evidence>
<dbReference type="InterPro" id="IPR001647">
    <property type="entry name" value="HTH_TetR"/>
</dbReference>
<proteinExistence type="predicted"/>
<protein>
    <submittedName>
        <fullName evidence="5">Transcriptional regulator, AcrR family</fullName>
    </submittedName>
</protein>
<dbReference type="PROSITE" id="PS50977">
    <property type="entry name" value="HTH_TETR_2"/>
    <property type="match status" value="1"/>
</dbReference>
<dbReference type="InterPro" id="IPR049484">
    <property type="entry name" value="Rv0078-like_C"/>
</dbReference>
<dbReference type="Pfam" id="PF00440">
    <property type="entry name" value="TetR_N"/>
    <property type="match status" value="1"/>
</dbReference>
<dbReference type="AlphaFoldDB" id="A0A3B0SRX8"/>
<dbReference type="GO" id="GO:0000976">
    <property type="term" value="F:transcription cis-regulatory region binding"/>
    <property type="evidence" value="ECO:0007669"/>
    <property type="project" value="TreeGrafter"/>
</dbReference>
<keyword evidence="1" id="KW-0805">Transcription regulation</keyword>
<dbReference type="SUPFAM" id="SSF46689">
    <property type="entry name" value="Homeodomain-like"/>
    <property type="match status" value="1"/>
</dbReference>
<reference evidence="5" key="1">
    <citation type="submission" date="2018-06" db="EMBL/GenBank/DDBJ databases">
        <authorList>
            <person name="Zhirakovskaya E."/>
        </authorList>
    </citation>
    <scope>NUCLEOTIDE SEQUENCE</scope>
</reference>
<sequence>MTAKHRYSAVETRRDLLAAGKKVFADVGYAAARTEEIVASAGLTRGALYHHYGDKQGLFRAVLEEIQVELAAEINRNARAAGDSVVERLRTGFQTYLDAALQEDVRQILLVDGPAVLGWDVWQEIDLRYAFGTTLQALERAMALGAIKDAPLNELTHVMLGAVTQAGLEIGRSVNPQETRAQYGKVVDMLIDNLRT</sequence>
<dbReference type="PANTHER" id="PTHR30055:SF234">
    <property type="entry name" value="HTH-TYPE TRANSCRIPTIONAL REGULATOR BETI"/>
    <property type="match status" value="1"/>
</dbReference>
<dbReference type="PRINTS" id="PR00455">
    <property type="entry name" value="HTHTETR"/>
</dbReference>
<dbReference type="InterPro" id="IPR050109">
    <property type="entry name" value="HTH-type_TetR-like_transc_reg"/>
</dbReference>
<evidence type="ECO:0000256" key="1">
    <source>
        <dbReference type="ARBA" id="ARBA00023015"/>
    </source>
</evidence>
<dbReference type="PANTHER" id="PTHR30055">
    <property type="entry name" value="HTH-TYPE TRANSCRIPTIONAL REGULATOR RUTR"/>
    <property type="match status" value="1"/>
</dbReference>
<name>A0A3B0SRX8_9ZZZZ</name>
<keyword evidence="2" id="KW-0238">DNA-binding</keyword>